<dbReference type="InterPro" id="IPR001128">
    <property type="entry name" value="Cyt_P450"/>
</dbReference>
<comment type="similarity">
    <text evidence="4 14">Belongs to the cytochrome P450 family.</text>
</comment>
<dbReference type="InterPro" id="IPR002401">
    <property type="entry name" value="Cyt_P450_E_grp-I"/>
</dbReference>
<accession>A0AAT9UU19</accession>
<evidence type="ECO:0000313" key="16">
    <source>
        <dbReference type="EMBL" id="WIM41614.1"/>
    </source>
</evidence>
<reference evidence="16" key="1">
    <citation type="submission" date="2023-06" db="EMBL/GenBank/DDBJ databases">
        <title>Identification of Cytochrome P450s in Maconellicoccus hirsutus.</title>
        <authorList>
            <person name="Selvamani S.B."/>
            <person name="Negi N."/>
            <person name="Nagarjuna Reddy K.V."/>
            <person name="Ramasamy G.G."/>
        </authorList>
    </citation>
    <scope>NUCLEOTIDE SEQUENCE</scope>
</reference>
<evidence type="ECO:0000256" key="2">
    <source>
        <dbReference type="ARBA" id="ARBA00004174"/>
    </source>
</evidence>
<organism evidence="16">
    <name type="scientific">Maconellicoccus hirsutus</name>
    <name type="common">Pink hibiscus mealybug</name>
    <dbReference type="NCBI Taxonomy" id="177089"/>
    <lineage>
        <taxon>Eukaryota</taxon>
        <taxon>Metazoa</taxon>
        <taxon>Ecdysozoa</taxon>
        <taxon>Arthropoda</taxon>
        <taxon>Hexapoda</taxon>
        <taxon>Insecta</taxon>
        <taxon>Pterygota</taxon>
        <taxon>Neoptera</taxon>
        <taxon>Paraneoptera</taxon>
        <taxon>Hemiptera</taxon>
        <taxon>Sternorrhyncha</taxon>
        <taxon>Coccoidea</taxon>
        <taxon>Pseudococcidae</taxon>
        <taxon>Maconellicoccus</taxon>
    </lineage>
</organism>
<dbReference type="PRINTS" id="PR00385">
    <property type="entry name" value="P450"/>
</dbReference>
<dbReference type="SUPFAM" id="SSF48264">
    <property type="entry name" value="Cytochrome P450"/>
    <property type="match status" value="1"/>
</dbReference>
<dbReference type="GO" id="GO:0020037">
    <property type="term" value="F:heme binding"/>
    <property type="evidence" value="ECO:0007669"/>
    <property type="project" value="InterPro"/>
</dbReference>
<keyword evidence="12 15" id="KW-0472">Membrane</keyword>
<dbReference type="AlphaFoldDB" id="A0AAT9UU19"/>
<keyword evidence="6 13" id="KW-0479">Metal-binding</keyword>
<dbReference type="PANTHER" id="PTHR24292">
    <property type="entry name" value="CYTOCHROME P450"/>
    <property type="match status" value="1"/>
</dbReference>
<dbReference type="GO" id="GO:0005506">
    <property type="term" value="F:iron ion binding"/>
    <property type="evidence" value="ECO:0007669"/>
    <property type="project" value="InterPro"/>
</dbReference>
<keyword evidence="10 13" id="KW-0408">Iron</keyword>
<evidence type="ECO:0000256" key="6">
    <source>
        <dbReference type="ARBA" id="ARBA00022723"/>
    </source>
</evidence>
<dbReference type="FunFam" id="1.10.630.10:FF:000042">
    <property type="entry name" value="Cytochrome P450"/>
    <property type="match status" value="1"/>
</dbReference>
<sequence>MNFYNSSILVVLSFAIYLYWYFKKTFKFFEKHGIPYVKGNMTLRSFRKPLADVHRDLYRELEPHKFGGVFNMMKPNIIVRDPKLIKQILIRDFSFFSDRGIDIDENTDPLAHHLFTMKGDDWKNLRIKLTTIFTSGKMKMMFPLLITCGKNLHKIIDDLPYDESFDAKDLFARYTSDAIGSCAFGLETGSLENPNSEFRMMGKKFSEFRIKSLIRVLLPIPSRLAKLLDLTLIDSNLQKYFKDMVDTTVKYREKNNITRNDFLDLMIALKNNTMLQKFQDTGDLEDLQKLLEQIGDKFVKSDVVMTNVSLAAQALLFFGAGSDTASTTLAYALLELSLNPAMQDKLRQEINHVLATNDDQFTYEAMKQTKYMDMVIAETLRKYPPAPTLMRKSNENYKILNTNIIIPAGTSITIPIFGIHSDEKYYDNPEEFRPERFTKEEVAKRMNYTYLPFGGGPRVCIAERFAKIKVKIAMVYALKDFSYRVSPQMKLPVEFEKNYGTTGPRDGVHLIKQRL</sequence>
<keyword evidence="7" id="KW-0256">Endoplasmic reticulum</keyword>
<dbReference type="GO" id="GO:0004497">
    <property type="term" value="F:monooxygenase activity"/>
    <property type="evidence" value="ECO:0007669"/>
    <property type="project" value="UniProtKB-KW"/>
</dbReference>
<evidence type="ECO:0000256" key="14">
    <source>
        <dbReference type="RuleBase" id="RU000461"/>
    </source>
</evidence>
<dbReference type="Gene3D" id="1.10.630.10">
    <property type="entry name" value="Cytochrome P450"/>
    <property type="match status" value="1"/>
</dbReference>
<evidence type="ECO:0000256" key="11">
    <source>
        <dbReference type="ARBA" id="ARBA00023033"/>
    </source>
</evidence>
<feature type="transmembrane region" description="Helical" evidence="15">
    <location>
        <begin position="6"/>
        <end position="22"/>
    </location>
</feature>
<comment type="subcellular location">
    <subcellularLocation>
        <location evidence="3">Endoplasmic reticulum membrane</location>
        <topology evidence="3">Peripheral membrane protein</topology>
    </subcellularLocation>
    <subcellularLocation>
        <location evidence="2">Microsome membrane</location>
        <topology evidence="2">Peripheral membrane protein</topology>
    </subcellularLocation>
</comment>
<dbReference type="PANTHER" id="PTHR24292:SF54">
    <property type="entry name" value="CYP9F3-RELATED"/>
    <property type="match status" value="1"/>
</dbReference>
<feature type="binding site" description="axial binding residue" evidence="13">
    <location>
        <position position="460"/>
    </location>
    <ligand>
        <name>heme</name>
        <dbReference type="ChEBI" id="CHEBI:30413"/>
    </ligand>
    <ligandPart>
        <name>Fe</name>
        <dbReference type="ChEBI" id="CHEBI:18248"/>
    </ligandPart>
</feature>
<evidence type="ECO:0000256" key="12">
    <source>
        <dbReference type="ARBA" id="ARBA00023136"/>
    </source>
</evidence>
<keyword evidence="11 14" id="KW-0503">Monooxygenase</keyword>
<dbReference type="InterPro" id="IPR036396">
    <property type="entry name" value="Cyt_P450_sf"/>
</dbReference>
<keyword evidence="5 13" id="KW-0349">Heme</keyword>
<evidence type="ECO:0000256" key="10">
    <source>
        <dbReference type="ARBA" id="ARBA00023004"/>
    </source>
</evidence>
<dbReference type="EMBL" id="OR117174">
    <property type="protein sequence ID" value="WIM41614.1"/>
    <property type="molecule type" value="mRNA"/>
</dbReference>
<dbReference type="PROSITE" id="PS00086">
    <property type="entry name" value="CYTOCHROME_P450"/>
    <property type="match status" value="1"/>
</dbReference>
<dbReference type="GO" id="GO:0005789">
    <property type="term" value="C:endoplasmic reticulum membrane"/>
    <property type="evidence" value="ECO:0007669"/>
    <property type="project" value="UniProtKB-SubCell"/>
</dbReference>
<keyword evidence="9 14" id="KW-0560">Oxidoreductase</keyword>
<dbReference type="Pfam" id="PF00067">
    <property type="entry name" value="p450"/>
    <property type="match status" value="1"/>
</dbReference>
<evidence type="ECO:0000256" key="3">
    <source>
        <dbReference type="ARBA" id="ARBA00004406"/>
    </source>
</evidence>
<evidence type="ECO:0000256" key="9">
    <source>
        <dbReference type="ARBA" id="ARBA00023002"/>
    </source>
</evidence>
<comment type="cofactor">
    <cofactor evidence="1 13">
        <name>heme</name>
        <dbReference type="ChEBI" id="CHEBI:30413"/>
    </cofactor>
</comment>
<evidence type="ECO:0000256" key="8">
    <source>
        <dbReference type="ARBA" id="ARBA00022848"/>
    </source>
</evidence>
<evidence type="ECO:0000256" key="7">
    <source>
        <dbReference type="ARBA" id="ARBA00022824"/>
    </source>
</evidence>
<dbReference type="GO" id="GO:0016705">
    <property type="term" value="F:oxidoreductase activity, acting on paired donors, with incorporation or reduction of molecular oxygen"/>
    <property type="evidence" value="ECO:0007669"/>
    <property type="project" value="InterPro"/>
</dbReference>
<keyword evidence="8" id="KW-0492">Microsome</keyword>
<protein>
    <submittedName>
        <fullName evidence="16">Cytochrome P450 6PZ10</fullName>
    </submittedName>
</protein>
<dbReference type="PRINTS" id="PR00463">
    <property type="entry name" value="EP450I"/>
</dbReference>
<evidence type="ECO:0000256" key="13">
    <source>
        <dbReference type="PIRSR" id="PIRSR602401-1"/>
    </source>
</evidence>
<evidence type="ECO:0000256" key="1">
    <source>
        <dbReference type="ARBA" id="ARBA00001971"/>
    </source>
</evidence>
<evidence type="ECO:0000256" key="15">
    <source>
        <dbReference type="SAM" id="Phobius"/>
    </source>
</evidence>
<proteinExistence type="evidence at transcript level"/>
<dbReference type="CDD" id="cd11056">
    <property type="entry name" value="CYP6-like"/>
    <property type="match status" value="1"/>
</dbReference>
<name>A0AAT9UU19_MACHI</name>
<evidence type="ECO:0000256" key="4">
    <source>
        <dbReference type="ARBA" id="ARBA00010617"/>
    </source>
</evidence>
<keyword evidence="15" id="KW-0812">Transmembrane</keyword>
<dbReference type="InterPro" id="IPR017972">
    <property type="entry name" value="Cyt_P450_CS"/>
</dbReference>
<dbReference type="InterPro" id="IPR050476">
    <property type="entry name" value="Insect_CytP450_Detox"/>
</dbReference>
<keyword evidence="15" id="KW-1133">Transmembrane helix</keyword>
<evidence type="ECO:0000256" key="5">
    <source>
        <dbReference type="ARBA" id="ARBA00022617"/>
    </source>
</evidence>